<accession>A0ABY3L248</accession>
<keyword evidence="1" id="KW-0812">Transmembrane</keyword>
<feature type="transmembrane region" description="Helical" evidence="1">
    <location>
        <begin position="100"/>
        <end position="119"/>
    </location>
</feature>
<protein>
    <recommendedName>
        <fullName evidence="4">BdrR</fullName>
    </recommendedName>
</protein>
<keyword evidence="1" id="KW-0472">Membrane</keyword>
<organism evidence="2 3">
    <name type="scientific">Campylobacter helveticus</name>
    <dbReference type="NCBI Taxonomy" id="28898"/>
    <lineage>
        <taxon>Bacteria</taxon>
        <taxon>Pseudomonadati</taxon>
        <taxon>Campylobacterota</taxon>
        <taxon>Epsilonproteobacteria</taxon>
        <taxon>Campylobacterales</taxon>
        <taxon>Campylobacteraceae</taxon>
        <taxon>Campylobacter</taxon>
    </lineage>
</organism>
<dbReference type="EMBL" id="VRMA01000038">
    <property type="protein sequence ID" value="TXK57731.1"/>
    <property type="molecule type" value="Genomic_DNA"/>
</dbReference>
<evidence type="ECO:0000256" key="1">
    <source>
        <dbReference type="SAM" id="Phobius"/>
    </source>
</evidence>
<reference evidence="2 3" key="1">
    <citation type="submission" date="2019-08" db="EMBL/GenBank/DDBJ databases">
        <title>Rapid identification of Enteric Bacteria from Whole Genome Sequences (WGS) using Average Nucleotide Identity (ANI).</title>
        <authorList>
            <person name="Lane C."/>
        </authorList>
    </citation>
    <scope>NUCLEOTIDE SEQUENCE [LARGE SCALE GENOMIC DNA]</scope>
    <source>
        <strain evidence="2 3">D4984</strain>
    </source>
</reference>
<proteinExistence type="predicted"/>
<dbReference type="Proteomes" id="UP000321317">
    <property type="component" value="Unassembled WGS sequence"/>
</dbReference>
<evidence type="ECO:0008006" key="4">
    <source>
        <dbReference type="Google" id="ProtNLM"/>
    </source>
</evidence>
<name>A0ABY3L248_9BACT</name>
<evidence type="ECO:0000313" key="3">
    <source>
        <dbReference type="Proteomes" id="UP000321317"/>
    </source>
</evidence>
<gene>
    <name evidence="2" type="ORF">FVD16_04030</name>
</gene>
<dbReference type="RefSeq" id="WP_131936359.1">
    <property type="nucleotide sequence ID" value="NZ_CP037747.1"/>
</dbReference>
<comment type="caution">
    <text evidence="2">The sequence shown here is derived from an EMBL/GenBank/DDBJ whole genome shotgun (WGS) entry which is preliminary data.</text>
</comment>
<keyword evidence="3" id="KW-1185">Reference proteome</keyword>
<evidence type="ECO:0000313" key="2">
    <source>
        <dbReference type="EMBL" id="TXK57731.1"/>
    </source>
</evidence>
<keyword evidence="1" id="KW-1133">Transmembrane helix</keyword>
<sequence>MEQMVQNSNDLIKVRTQALLQDFFKKHFKGSKEELEEFSKEAMQMTNIVIEDIKSINQSNIKELEDKAIQSIRGELATKDFVEAKVNEAKLELKEELSHLKLYVIATIILIVILQPRVFDFLTSIFK</sequence>